<evidence type="ECO:0000313" key="2">
    <source>
        <dbReference type="Proteomes" id="UP000322873"/>
    </source>
</evidence>
<dbReference type="VEuPathDB" id="FungiDB:MFRU_022g00170"/>
<comment type="caution">
    <text evidence="1">The sequence shown here is derived from an EMBL/GenBank/DDBJ whole genome shotgun (WGS) entry which is preliminary data.</text>
</comment>
<keyword evidence="2" id="KW-1185">Reference proteome</keyword>
<evidence type="ECO:0000313" key="1">
    <source>
        <dbReference type="EMBL" id="KAA8566035.1"/>
    </source>
</evidence>
<organism evidence="1 2">
    <name type="scientific">Monilinia fructicola</name>
    <name type="common">Brown rot fungus</name>
    <name type="synonym">Ciboria fructicola</name>
    <dbReference type="NCBI Taxonomy" id="38448"/>
    <lineage>
        <taxon>Eukaryota</taxon>
        <taxon>Fungi</taxon>
        <taxon>Dikarya</taxon>
        <taxon>Ascomycota</taxon>
        <taxon>Pezizomycotina</taxon>
        <taxon>Leotiomycetes</taxon>
        <taxon>Helotiales</taxon>
        <taxon>Sclerotiniaceae</taxon>
        <taxon>Monilinia</taxon>
    </lineage>
</organism>
<proteinExistence type="predicted"/>
<accession>A0A5M9JFV7</accession>
<dbReference type="EMBL" id="VICG01000013">
    <property type="protein sequence ID" value="KAA8566035.1"/>
    <property type="molecule type" value="Genomic_DNA"/>
</dbReference>
<dbReference type="AlphaFoldDB" id="A0A5M9JFV7"/>
<sequence>MSEIVLSYLIESVLIFEFPLGEYSDYWLVRESIISACRTHSKSFTYRTIGLRSHDPVKNEIAFEHRCSQPQLRYMGTEPWKKLTTLRLDYLFVYASDLANVLRVNGRTLKSVTLYKPCLRGTESWEELFDDLRDYHEAGVMKLDKLDLQGWLQWVPSESEVGVLSTEDMVTGDSFPYKVSWMVMRERVINRKGRTVGSKDPSKHTTLARAMEKYVIEGWGFYWHNDLEYCVYQGPLQGFAVVEEQLRQELYQDGWYL</sequence>
<protein>
    <submittedName>
        <fullName evidence="1">Uncharacterized protein</fullName>
    </submittedName>
</protein>
<dbReference type="Proteomes" id="UP000322873">
    <property type="component" value="Unassembled WGS sequence"/>
</dbReference>
<gene>
    <name evidence="1" type="ORF">EYC84_009836</name>
</gene>
<name>A0A5M9JFV7_MONFR</name>
<reference evidence="1 2" key="1">
    <citation type="submission" date="2019-06" db="EMBL/GenBank/DDBJ databases">
        <title>Genome Sequence of the Brown Rot Fungal Pathogen Monilinia fructicola.</title>
        <authorList>
            <person name="De Miccolis Angelini R.M."/>
            <person name="Landi L."/>
            <person name="Abate D."/>
            <person name="Pollastro S."/>
            <person name="Romanazzi G."/>
            <person name="Faretra F."/>
        </authorList>
    </citation>
    <scope>NUCLEOTIDE SEQUENCE [LARGE SCALE GENOMIC DNA]</scope>
    <source>
        <strain evidence="1 2">Mfrc123</strain>
    </source>
</reference>